<sequence length="266" mass="28935">MLRKLAWVSVLTVSVSLVGCGGGSNDTEATRESAADVSHAPAEGTTSIAKSQNGRIVLRIDGKGAETNSKVKILEISQISKLDSKWGEKLASFFLSNKTPVLFKIEADAEYYATLPNPGLNINLDLKEEVSKENLQIKRVNVDADGDFSFEQIEGWDVSEFMKCGKGRDTYVSVVAAAPALKPGYYIVEVSSDIFAPRGRWFDPTPASTVADDISATTGFDSTQKTEINLSENGVASSPEVKAEEEEEDQPLKCNRKKHYSSSEKE</sequence>
<name>A0A2Z6ETA7_9BURK</name>
<reference evidence="2 3" key="1">
    <citation type="journal article" date="2018" name="Microbes Environ.">
        <title>Comparative Genomic Insights into Endofungal Lifestyles of Two Bacterial Endosymbionts, Mycoavidus cysteinexigens and Burkholderia rhizoxinica.</title>
        <authorList>
            <person name="Sharmin D."/>
            <person name="Guo Y."/>
            <person name="Nishizawa T."/>
            <person name="Ohshima S."/>
            <person name="Sato Y."/>
            <person name="Takashima Y."/>
            <person name="Narisawa K."/>
            <person name="Ohta H."/>
        </authorList>
    </citation>
    <scope>NUCLEOTIDE SEQUENCE [LARGE SCALE GENOMIC DNA]</scope>
    <source>
        <strain evidence="2 3">B1-EB</strain>
    </source>
</reference>
<organism evidence="2 3">
    <name type="scientific">Mycoavidus cysteinexigens</name>
    <dbReference type="NCBI Taxonomy" id="1553431"/>
    <lineage>
        <taxon>Bacteria</taxon>
        <taxon>Pseudomonadati</taxon>
        <taxon>Pseudomonadota</taxon>
        <taxon>Betaproteobacteria</taxon>
        <taxon>Burkholderiales</taxon>
        <taxon>Burkholderiaceae</taxon>
        <taxon>Mycoavidus</taxon>
    </lineage>
</organism>
<evidence type="ECO:0000313" key="2">
    <source>
        <dbReference type="EMBL" id="BBE08646.1"/>
    </source>
</evidence>
<dbReference type="GO" id="GO:0016829">
    <property type="term" value="F:lyase activity"/>
    <property type="evidence" value="ECO:0007669"/>
    <property type="project" value="UniProtKB-KW"/>
</dbReference>
<evidence type="ECO:0000256" key="1">
    <source>
        <dbReference type="SAM" id="MobiDB-lite"/>
    </source>
</evidence>
<proteinExistence type="predicted"/>
<keyword evidence="3" id="KW-1185">Reference proteome</keyword>
<dbReference type="AlphaFoldDB" id="A0A2Z6ETA7"/>
<accession>A0A2Z6ETA7</accession>
<dbReference type="KEGG" id="mcys:MCB1EB_0485"/>
<protein>
    <submittedName>
        <fullName evidence="2">Polysaccharide lyase family 8, super-sandwich domain protein</fullName>
    </submittedName>
</protein>
<keyword evidence="2" id="KW-0456">Lyase</keyword>
<dbReference type="RefSeq" id="WP_045363160.1">
    <property type="nucleotide sequence ID" value="NZ_AP018150.1"/>
</dbReference>
<feature type="compositionally biased region" description="Polar residues" evidence="1">
    <location>
        <begin position="223"/>
        <end position="236"/>
    </location>
</feature>
<dbReference type="EMBL" id="AP018150">
    <property type="protein sequence ID" value="BBE08646.1"/>
    <property type="molecule type" value="Genomic_DNA"/>
</dbReference>
<evidence type="ECO:0000313" key="3">
    <source>
        <dbReference type="Proteomes" id="UP000282597"/>
    </source>
</evidence>
<feature type="region of interest" description="Disordered" evidence="1">
    <location>
        <begin position="223"/>
        <end position="266"/>
    </location>
</feature>
<gene>
    <name evidence="2" type="ORF">MCB1EB_0485</name>
</gene>
<dbReference type="Proteomes" id="UP000282597">
    <property type="component" value="Chromosome"/>
</dbReference>
<dbReference type="PROSITE" id="PS51257">
    <property type="entry name" value="PROKAR_LIPOPROTEIN"/>
    <property type="match status" value="1"/>
</dbReference>